<dbReference type="OrthoDB" id="9774675at2"/>
<feature type="domain" description="Amine oxidase" evidence="6">
    <location>
        <begin position="12"/>
        <end position="485"/>
    </location>
</feature>
<keyword evidence="4 5" id="KW-0560">Oxidoreductase</keyword>
<keyword evidence="8" id="KW-1185">Reference proteome</keyword>
<dbReference type="EMBL" id="CP027806">
    <property type="protein sequence ID" value="AXJ01900.1"/>
    <property type="molecule type" value="Genomic_DNA"/>
</dbReference>
<dbReference type="NCBIfam" id="TIGR02734">
    <property type="entry name" value="crtI_fam"/>
    <property type="match status" value="1"/>
</dbReference>
<name>A0A345UN48_9BACT</name>
<evidence type="ECO:0000256" key="5">
    <source>
        <dbReference type="RuleBase" id="RU362075"/>
    </source>
</evidence>
<dbReference type="GO" id="GO:0016117">
    <property type="term" value="P:carotenoid biosynthetic process"/>
    <property type="evidence" value="ECO:0007669"/>
    <property type="project" value="UniProtKB-KW"/>
</dbReference>
<keyword evidence="3 5" id="KW-0125">Carotenoid biosynthesis</keyword>
<evidence type="ECO:0000256" key="2">
    <source>
        <dbReference type="ARBA" id="ARBA00006046"/>
    </source>
</evidence>
<protein>
    <submittedName>
        <fullName evidence="7">Phytoene desaturase</fullName>
    </submittedName>
</protein>
<dbReference type="KEGG" id="cprv:CYPRO_2658"/>
<reference evidence="7 8" key="1">
    <citation type="submission" date="2018-03" db="EMBL/GenBank/DDBJ databases">
        <title>Phenotypic and genomic properties of Cyclonatronum proteinivorum gen. nov., sp. nov., a haloalkaliphilic bacteroidete from soda lakes possessing Na+-translocating rhodopsin.</title>
        <authorList>
            <person name="Toshchakov S.V."/>
            <person name="Korzhenkov A."/>
            <person name="Samarov N.I."/>
            <person name="Kublanov I.V."/>
            <person name="Muntyan M.S."/>
            <person name="Sorokin D.Y."/>
        </authorList>
    </citation>
    <scope>NUCLEOTIDE SEQUENCE [LARGE SCALE GENOMIC DNA]</scope>
    <source>
        <strain evidence="7 8">Omega</strain>
    </source>
</reference>
<dbReference type="Pfam" id="PF01593">
    <property type="entry name" value="Amino_oxidase"/>
    <property type="match status" value="1"/>
</dbReference>
<evidence type="ECO:0000256" key="4">
    <source>
        <dbReference type="ARBA" id="ARBA00023002"/>
    </source>
</evidence>
<evidence type="ECO:0000313" key="8">
    <source>
        <dbReference type="Proteomes" id="UP000254808"/>
    </source>
</evidence>
<comment type="pathway">
    <text evidence="1 5">Carotenoid biosynthesis.</text>
</comment>
<dbReference type="InterPro" id="IPR002937">
    <property type="entry name" value="Amino_oxidase"/>
</dbReference>
<dbReference type="Proteomes" id="UP000254808">
    <property type="component" value="Chromosome"/>
</dbReference>
<gene>
    <name evidence="7" type="ORF">CYPRO_2658</name>
</gene>
<comment type="similarity">
    <text evidence="2 5">Belongs to the carotenoid/retinoid oxidoreductase family.</text>
</comment>
<organism evidence="7 8">
    <name type="scientific">Cyclonatronum proteinivorum</name>
    <dbReference type="NCBI Taxonomy" id="1457365"/>
    <lineage>
        <taxon>Bacteria</taxon>
        <taxon>Pseudomonadati</taxon>
        <taxon>Balneolota</taxon>
        <taxon>Balneolia</taxon>
        <taxon>Balneolales</taxon>
        <taxon>Cyclonatronaceae</taxon>
        <taxon>Cyclonatronum</taxon>
    </lineage>
</organism>
<evidence type="ECO:0000313" key="7">
    <source>
        <dbReference type="EMBL" id="AXJ01900.1"/>
    </source>
</evidence>
<dbReference type="InterPro" id="IPR036188">
    <property type="entry name" value="FAD/NAD-bd_sf"/>
</dbReference>
<accession>A0A345UN48</accession>
<dbReference type="PANTHER" id="PTHR43734:SF7">
    <property type="entry name" value="4,4'-DIAPONEUROSPORENE OXYGENASE"/>
    <property type="match status" value="1"/>
</dbReference>
<evidence type="ECO:0000256" key="1">
    <source>
        <dbReference type="ARBA" id="ARBA00004829"/>
    </source>
</evidence>
<dbReference type="Gene3D" id="3.50.50.60">
    <property type="entry name" value="FAD/NAD(P)-binding domain"/>
    <property type="match status" value="2"/>
</dbReference>
<dbReference type="GO" id="GO:0016491">
    <property type="term" value="F:oxidoreductase activity"/>
    <property type="evidence" value="ECO:0007669"/>
    <property type="project" value="UniProtKB-KW"/>
</dbReference>
<dbReference type="AlphaFoldDB" id="A0A345UN48"/>
<dbReference type="InterPro" id="IPR014105">
    <property type="entry name" value="Carotenoid/retinoid_OxRdtase"/>
</dbReference>
<dbReference type="RefSeq" id="WP_114985044.1">
    <property type="nucleotide sequence ID" value="NZ_CP027806.1"/>
</dbReference>
<dbReference type="PANTHER" id="PTHR43734">
    <property type="entry name" value="PHYTOENE DESATURASE"/>
    <property type="match status" value="1"/>
</dbReference>
<proteinExistence type="inferred from homology"/>
<dbReference type="SUPFAM" id="SSF51905">
    <property type="entry name" value="FAD/NAD(P)-binding domain"/>
    <property type="match status" value="1"/>
</dbReference>
<evidence type="ECO:0000259" key="6">
    <source>
        <dbReference type="Pfam" id="PF01593"/>
    </source>
</evidence>
<sequence>MKKQIGVIGAGIGGLSTAARLAAQGHGVKLWERTGSCGGKMNQIAKNGYRFDTGPSLLTMLFVIEKLFRDCGRDVRDYLSFEPIDPLCRYAWNDGTVFDCSADLQKTLSQLTEIAPEDIEEYVKFLGYSADLYQKTADTFIMNPLQTIKDLKNLKKSDVFKIDAFPTVSTRVDRCFKSHYLRQVFKRFATYNGSSPYLAPATINVIAFVELCLGAYYVKGGLYKIAEALEKLCLELGVEISYNADIARIITQNKSVTGIALADGSTEQLDAVFSNSDATFTYNNLIEDGTLKPKVKKRITGIEPSCSGFVLLLGVKKTYPQLRHHNIFFSRDYEKEFAEIFHRKVLPEDPTIYVANTSFSDPDHAPEGSSNLFILINAPYLTEKVRWDDERIQDYGDLIISKLENFGLEGLKDAIEVREHISPQAFYDLYRSNRGSIYGTSSNHQFSAFMRPRNKSPYVDGLYLVGGSTHPGGGIPLAMLSADHAVTIFNRNQ</sequence>
<evidence type="ECO:0000256" key="3">
    <source>
        <dbReference type="ARBA" id="ARBA00022746"/>
    </source>
</evidence>